<dbReference type="PROSITE" id="PS50235">
    <property type="entry name" value="USP_3"/>
    <property type="match status" value="1"/>
</dbReference>
<sequence length="171" mass="19372">MLTRCSILQPISFPTTLDVYDFCSDELKATMKISRDRNAEKILNEFKDVSKPAGEKKEDEAEEKKEADEDDAMDGLSEEDRAALETARALSMGAKSPGIELPIDFQLFAILTHKGRSADSGHYMAWVRHEGDDWYCYDDDDVSPCKTEDIMKLKGGGDWHMAYLAFYRAKN</sequence>
<evidence type="ECO:0000256" key="3">
    <source>
        <dbReference type="ARBA" id="ARBA00022670"/>
    </source>
</evidence>
<dbReference type="Proteomes" id="UP001165083">
    <property type="component" value="Unassembled WGS sequence"/>
</dbReference>
<dbReference type="GO" id="GO:0043161">
    <property type="term" value="P:proteasome-mediated ubiquitin-dependent protein catabolic process"/>
    <property type="evidence" value="ECO:0007669"/>
    <property type="project" value="InterPro"/>
</dbReference>
<keyword evidence="6" id="KW-0788">Thiol protease</keyword>
<reference evidence="9" key="1">
    <citation type="submission" date="2023-04" db="EMBL/GenBank/DDBJ databases">
        <title>Phytophthora lilii NBRC 32176.</title>
        <authorList>
            <person name="Ichikawa N."/>
            <person name="Sato H."/>
            <person name="Tonouchi N."/>
        </authorList>
    </citation>
    <scope>NUCLEOTIDE SEQUENCE</scope>
    <source>
        <strain evidence="9">NBRC 32176</strain>
    </source>
</reference>
<gene>
    <name evidence="9" type="ORF">Plil01_000039900</name>
</gene>
<dbReference type="OrthoDB" id="333239at2759"/>
<dbReference type="InterPro" id="IPR028889">
    <property type="entry name" value="USP"/>
</dbReference>
<dbReference type="AlphaFoldDB" id="A0A9W6WMM3"/>
<dbReference type="GO" id="GO:0004843">
    <property type="term" value="F:cysteine-type deubiquitinase activity"/>
    <property type="evidence" value="ECO:0007669"/>
    <property type="project" value="UniProtKB-EC"/>
</dbReference>
<organism evidence="9 10">
    <name type="scientific">Phytophthora lilii</name>
    <dbReference type="NCBI Taxonomy" id="2077276"/>
    <lineage>
        <taxon>Eukaryota</taxon>
        <taxon>Sar</taxon>
        <taxon>Stramenopiles</taxon>
        <taxon>Oomycota</taxon>
        <taxon>Peronosporomycetes</taxon>
        <taxon>Peronosporales</taxon>
        <taxon>Peronosporaceae</taxon>
        <taxon>Phytophthora</taxon>
    </lineage>
</organism>
<keyword evidence="4" id="KW-0833">Ubl conjugation pathway</keyword>
<feature type="region of interest" description="Disordered" evidence="7">
    <location>
        <begin position="44"/>
        <end position="79"/>
    </location>
</feature>
<keyword evidence="10" id="KW-1185">Reference proteome</keyword>
<dbReference type="PROSITE" id="PS00973">
    <property type="entry name" value="USP_2"/>
    <property type="match status" value="1"/>
</dbReference>
<dbReference type="Gene3D" id="3.90.70.10">
    <property type="entry name" value="Cysteine proteinases"/>
    <property type="match status" value="1"/>
</dbReference>
<accession>A0A9W6WMM3</accession>
<evidence type="ECO:0000256" key="1">
    <source>
        <dbReference type="ARBA" id="ARBA00000707"/>
    </source>
</evidence>
<dbReference type="SUPFAM" id="SSF54001">
    <property type="entry name" value="Cysteine proteinases"/>
    <property type="match status" value="1"/>
</dbReference>
<feature type="compositionally biased region" description="Basic and acidic residues" evidence="7">
    <location>
        <begin position="44"/>
        <end position="67"/>
    </location>
</feature>
<dbReference type="InterPro" id="IPR044635">
    <property type="entry name" value="UBP14-like"/>
</dbReference>
<dbReference type="InterPro" id="IPR018200">
    <property type="entry name" value="USP_CS"/>
</dbReference>
<evidence type="ECO:0000259" key="8">
    <source>
        <dbReference type="PROSITE" id="PS50235"/>
    </source>
</evidence>
<evidence type="ECO:0000256" key="7">
    <source>
        <dbReference type="SAM" id="MobiDB-lite"/>
    </source>
</evidence>
<keyword evidence="3" id="KW-0645">Protease</keyword>
<dbReference type="InterPro" id="IPR038765">
    <property type="entry name" value="Papain-like_cys_pep_sf"/>
</dbReference>
<dbReference type="InterPro" id="IPR001394">
    <property type="entry name" value="Peptidase_C19_UCH"/>
</dbReference>
<dbReference type="PANTHER" id="PTHR43982:SF1">
    <property type="entry name" value="UBIQUITIN CARBOXYL-TERMINAL HYDROLASE 14"/>
    <property type="match status" value="1"/>
</dbReference>
<dbReference type="PANTHER" id="PTHR43982">
    <property type="entry name" value="UBIQUITIN CARBOXYL-TERMINAL HYDROLASE"/>
    <property type="match status" value="1"/>
</dbReference>
<proteinExistence type="predicted"/>
<dbReference type="Pfam" id="PF00443">
    <property type="entry name" value="UCH"/>
    <property type="match status" value="1"/>
</dbReference>
<evidence type="ECO:0000313" key="9">
    <source>
        <dbReference type="EMBL" id="GMF09500.1"/>
    </source>
</evidence>
<evidence type="ECO:0000256" key="6">
    <source>
        <dbReference type="ARBA" id="ARBA00022807"/>
    </source>
</evidence>
<dbReference type="GO" id="GO:0016579">
    <property type="term" value="P:protein deubiquitination"/>
    <property type="evidence" value="ECO:0007669"/>
    <property type="project" value="InterPro"/>
</dbReference>
<feature type="compositionally biased region" description="Acidic residues" evidence="7">
    <location>
        <begin position="68"/>
        <end position="77"/>
    </location>
</feature>
<dbReference type="GO" id="GO:0070628">
    <property type="term" value="F:proteasome binding"/>
    <property type="evidence" value="ECO:0007669"/>
    <property type="project" value="TreeGrafter"/>
</dbReference>
<protein>
    <recommendedName>
        <fullName evidence="2">ubiquitinyl hydrolase 1</fullName>
        <ecNumber evidence="2">3.4.19.12</ecNumber>
    </recommendedName>
</protein>
<comment type="catalytic activity">
    <reaction evidence="1">
        <text>Thiol-dependent hydrolysis of ester, thioester, amide, peptide and isopeptide bonds formed by the C-terminal Gly of ubiquitin (a 76-residue protein attached to proteins as an intracellular targeting signal).</text>
        <dbReference type="EC" id="3.4.19.12"/>
    </reaction>
</comment>
<dbReference type="EMBL" id="BSXW01000010">
    <property type="protein sequence ID" value="GMF09500.1"/>
    <property type="molecule type" value="Genomic_DNA"/>
</dbReference>
<name>A0A9W6WMM3_9STRA</name>
<evidence type="ECO:0000313" key="10">
    <source>
        <dbReference type="Proteomes" id="UP001165083"/>
    </source>
</evidence>
<evidence type="ECO:0000256" key="2">
    <source>
        <dbReference type="ARBA" id="ARBA00012759"/>
    </source>
</evidence>
<dbReference type="EC" id="3.4.19.12" evidence="2"/>
<dbReference type="GO" id="GO:0061136">
    <property type="term" value="P:regulation of proteasomal protein catabolic process"/>
    <property type="evidence" value="ECO:0007669"/>
    <property type="project" value="TreeGrafter"/>
</dbReference>
<feature type="domain" description="USP" evidence="8">
    <location>
        <begin position="1"/>
        <end position="170"/>
    </location>
</feature>
<evidence type="ECO:0000256" key="5">
    <source>
        <dbReference type="ARBA" id="ARBA00022801"/>
    </source>
</evidence>
<evidence type="ECO:0000256" key="4">
    <source>
        <dbReference type="ARBA" id="ARBA00022786"/>
    </source>
</evidence>
<comment type="caution">
    <text evidence="9">The sequence shown here is derived from an EMBL/GenBank/DDBJ whole genome shotgun (WGS) entry which is preliminary data.</text>
</comment>
<keyword evidence="5" id="KW-0378">Hydrolase</keyword>